<dbReference type="SUPFAM" id="SSF51971">
    <property type="entry name" value="Nucleotide-binding domain"/>
    <property type="match status" value="1"/>
</dbReference>
<dbReference type="Proteomes" id="UP000781932">
    <property type="component" value="Unassembled WGS sequence"/>
</dbReference>
<feature type="domain" description="FAD dependent oxidoreductase" evidence="7">
    <location>
        <begin position="7"/>
        <end position="349"/>
    </location>
</feature>
<evidence type="ECO:0000256" key="6">
    <source>
        <dbReference type="SAM" id="SignalP"/>
    </source>
</evidence>
<feature type="signal peptide" evidence="6">
    <location>
        <begin position="1"/>
        <end position="20"/>
    </location>
</feature>
<evidence type="ECO:0000313" key="8">
    <source>
        <dbReference type="EMBL" id="KAF9878519.1"/>
    </source>
</evidence>
<comment type="caution">
    <text evidence="8">The sequence shown here is derived from an EMBL/GenBank/DDBJ whole genome shotgun (WGS) entry which is preliminary data.</text>
</comment>
<dbReference type="RefSeq" id="XP_038747980.1">
    <property type="nucleotide sequence ID" value="XM_038886730.1"/>
</dbReference>
<feature type="chain" id="PRO_5040477716" description="FAD dependent oxidoreductase domain-containing protein" evidence="6">
    <location>
        <begin position="21"/>
        <end position="361"/>
    </location>
</feature>
<dbReference type="OrthoDB" id="2015447at2759"/>
<dbReference type="GeneID" id="62159804"/>
<evidence type="ECO:0000313" key="9">
    <source>
        <dbReference type="Proteomes" id="UP000781932"/>
    </source>
</evidence>
<gene>
    <name evidence="8" type="ORF">CkaCkLH20_04011</name>
</gene>
<evidence type="ECO:0000256" key="3">
    <source>
        <dbReference type="ARBA" id="ARBA00022630"/>
    </source>
</evidence>
<dbReference type="AlphaFoldDB" id="A0A9P6LJM3"/>
<sequence>MSPTKPIVIVGAGVLGLTTAAVLQDRHPRTRITIVAAEVPLTPPFVDAPRPSVDYASMWAGAHFRPTPGTDPRGQLASEQVWALETSRIMRDLALRSPESGIQSVKGREIMEYLPEDKVHFKTGDVYACGDGDEFRVLEEGELNPGGRWGCEYNTWIVNVNIYCRWLLSRFTKNGGNVLQKRLARLEDAFDILPTGSPPPLVINCSGRNFDLDPRCNAIRGQTVLVRNAYHKTATRHNNDGTWSFLIPRPLGGGTVVGGTKQMGDWGTEIRPRETEDILANAVKCWPEFVSRVEDFEILAVNVGRRPWRDGGLRIETEDLGHGRIVVHGYGAGARGYELSWGVAGDIAQIAGGEIGEISRL</sequence>
<keyword evidence="4" id="KW-0274">FAD</keyword>
<dbReference type="PANTHER" id="PTHR11530:SF26">
    <property type="entry name" value="FAD DEPENDENT OXIDOREDUCTASE SUPERFAMILY (AFU_ORTHOLOGUE AFUA_5G13940)"/>
    <property type="match status" value="1"/>
</dbReference>
<dbReference type="SUPFAM" id="SSF54373">
    <property type="entry name" value="FAD-linked reductases, C-terminal domain"/>
    <property type="match status" value="1"/>
</dbReference>
<dbReference type="Gene3D" id="3.30.9.10">
    <property type="entry name" value="D-Amino Acid Oxidase, subunit A, domain 2"/>
    <property type="match status" value="1"/>
</dbReference>
<dbReference type="InterPro" id="IPR023209">
    <property type="entry name" value="DAO"/>
</dbReference>
<dbReference type="InterPro" id="IPR006076">
    <property type="entry name" value="FAD-dep_OxRdtase"/>
</dbReference>
<evidence type="ECO:0000256" key="4">
    <source>
        <dbReference type="ARBA" id="ARBA00022827"/>
    </source>
</evidence>
<name>A0A9P6LJM3_9PEZI</name>
<accession>A0A9P6LJM3</accession>
<comment type="cofactor">
    <cofactor evidence="1">
        <name>FAD</name>
        <dbReference type="ChEBI" id="CHEBI:57692"/>
    </cofactor>
</comment>
<evidence type="ECO:0000256" key="1">
    <source>
        <dbReference type="ARBA" id="ARBA00001974"/>
    </source>
</evidence>
<keyword evidence="3" id="KW-0285">Flavoprotein</keyword>
<organism evidence="8 9">
    <name type="scientific">Colletotrichum karsti</name>
    <dbReference type="NCBI Taxonomy" id="1095194"/>
    <lineage>
        <taxon>Eukaryota</taxon>
        <taxon>Fungi</taxon>
        <taxon>Dikarya</taxon>
        <taxon>Ascomycota</taxon>
        <taxon>Pezizomycotina</taxon>
        <taxon>Sordariomycetes</taxon>
        <taxon>Hypocreomycetidae</taxon>
        <taxon>Glomerellales</taxon>
        <taxon>Glomerellaceae</taxon>
        <taxon>Colletotrichum</taxon>
        <taxon>Colletotrichum boninense species complex</taxon>
    </lineage>
</organism>
<evidence type="ECO:0000256" key="5">
    <source>
        <dbReference type="ARBA" id="ARBA00023002"/>
    </source>
</evidence>
<reference evidence="8" key="2">
    <citation type="submission" date="2020-11" db="EMBL/GenBank/DDBJ databases">
        <title>Whole genome sequencing of Colletotrichum sp.</title>
        <authorList>
            <person name="Li H."/>
        </authorList>
    </citation>
    <scope>NUCLEOTIDE SEQUENCE</scope>
    <source>
        <strain evidence="8">CkLH20</strain>
    </source>
</reference>
<keyword evidence="6" id="KW-0732">Signal</keyword>
<keyword evidence="9" id="KW-1185">Reference proteome</keyword>
<dbReference type="Pfam" id="PF01266">
    <property type="entry name" value="DAO"/>
    <property type="match status" value="1"/>
</dbReference>
<proteinExistence type="inferred from homology"/>
<dbReference type="Gene3D" id="3.40.50.720">
    <property type="entry name" value="NAD(P)-binding Rossmann-like Domain"/>
    <property type="match status" value="1"/>
</dbReference>
<dbReference type="GO" id="GO:0005737">
    <property type="term" value="C:cytoplasm"/>
    <property type="evidence" value="ECO:0007669"/>
    <property type="project" value="TreeGrafter"/>
</dbReference>
<evidence type="ECO:0000259" key="7">
    <source>
        <dbReference type="Pfam" id="PF01266"/>
    </source>
</evidence>
<evidence type="ECO:0000256" key="2">
    <source>
        <dbReference type="ARBA" id="ARBA00006730"/>
    </source>
</evidence>
<reference evidence="8" key="1">
    <citation type="submission" date="2020-03" db="EMBL/GenBank/DDBJ databases">
        <authorList>
            <person name="He L."/>
        </authorList>
    </citation>
    <scope>NUCLEOTIDE SEQUENCE</scope>
    <source>
        <strain evidence="8">CkLH20</strain>
    </source>
</reference>
<keyword evidence="5" id="KW-0560">Oxidoreductase</keyword>
<dbReference type="GO" id="GO:0019478">
    <property type="term" value="P:D-amino acid catabolic process"/>
    <property type="evidence" value="ECO:0007669"/>
    <property type="project" value="TreeGrafter"/>
</dbReference>
<dbReference type="PANTHER" id="PTHR11530">
    <property type="entry name" value="D-AMINO ACID OXIDASE"/>
    <property type="match status" value="1"/>
</dbReference>
<dbReference type="GO" id="GO:0071949">
    <property type="term" value="F:FAD binding"/>
    <property type="evidence" value="ECO:0007669"/>
    <property type="project" value="InterPro"/>
</dbReference>
<dbReference type="PIRSF" id="PIRSF000189">
    <property type="entry name" value="D-aa_oxidase"/>
    <property type="match status" value="1"/>
</dbReference>
<dbReference type="EMBL" id="JAATWM020000010">
    <property type="protein sequence ID" value="KAF9878519.1"/>
    <property type="molecule type" value="Genomic_DNA"/>
</dbReference>
<comment type="similarity">
    <text evidence="2">Belongs to the DAMOX/DASOX family.</text>
</comment>
<protein>
    <recommendedName>
        <fullName evidence="7">FAD dependent oxidoreductase domain-containing protein</fullName>
    </recommendedName>
</protein>
<dbReference type="GO" id="GO:0003884">
    <property type="term" value="F:D-amino-acid oxidase activity"/>
    <property type="evidence" value="ECO:0007669"/>
    <property type="project" value="InterPro"/>
</dbReference>